<dbReference type="InterPro" id="IPR012337">
    <property type="entry name" value="RNaseH-like_sf"/>
</dbReference>
<organism evidence="3 4">
    <name type="scientific">Mycoplasmopsis phocirhinis</name>
    <dbReference type="NCBI Taxonomy" id="142650"/>
    <lineage>
        <taxon>Bacteria</taxon>
        <taxon>Bacillati</taxon>
        <taxon>Mycoplasmatota</taxon>
        <taxon>Mycoplasmoidales</taxon>
        <taxon>Metamycoplasmataceae</taxon>
        <taxon>Mycoplasmopsis</taxon>
    </lineage>
</organism>
<dbReference type="Pfam" id="PF13333">
    <property type="entry name" value="rve_2"/>
    <property type="match status" value="1"/>
</dbReference>
<proteinExistence type="predicted"/>
<dbReference type="AlphaFoldDB" id="A0A4P6MM10"/>
<reference evidence="3 4" key="1">
    <citation type="submission" date="2019-01" db="EMBL/GenBank/DDBJ databases">
        <title>Complete sequence and annotation of the Mycoplasma phocirhinis strain 852T genome.</title>
        <authorList>
            <person name="Frasca S.Jr."/>
            <person name="Kutish G.F."/>
            <person name="Castellanos Gell J."/>
            <person name="Michaels D.L."/>
            <person name="Brown D.R."/>
        </authorList>
    </citation>
    <scope>NUCLEOTIDE SEQUENCE [LARGE SCALE GENOMIC DNA]</scope>
    <source>
        <strain evidence="3 4">852</strain>
    </source>
</reference>
<dbReference type="PANTHER" id="PTHR46889">
    <property type="entry name" value="TRANSPOSASE INSF FOR INSERTION SEQUENCE IS3B-RELATED"/>
    <property type="match status" value="1"/>
</dbReference>
<evidence type="ECO:0000256" key="1">
    <source>
        <dbReference type="ARBA" id="ARBA00002286"/>
    </source>
</evidence>
<dbReference type="InterPro" id="IPR001584">
    <property type="entry name" value="Integrase_cat-core"/>
</dbReference>
<evidence type="ECO:0000313" key="4">
    <source>
        <dbReference type="Proteomes" id="UP000289326"/>
    </source>
</evidence>
<dbReference type="SUPFAM" id="SSF53098">
    <property type="entry name" value="Ribonuclease H-like"/>
    <property type="match status" value="1"/>
</dbReference>
<dbReference type="OrthoDB" id="397987at2"/>
<sequence>MSRHLKMEEFNLIFEVYQKHGKSEAIKTLWNISPKTKLVKKKYLAVRIAKIIKYYNLGVKEKLLTKKGKDRKPGSGRPRKEPNFDWDIFDRNDLIEIAKRYYEITNQKPKKEKKEEAKNLKIQFIKLALFFSLCRQTISNAKVKQNTEKTIPHSKIIVEAFEVNKGRFGRKKLSIYIFNQYNIHINERTLGRYLNQLNLKCKLRQKRKRKEIKNTKCQIPNTVQRDYNDNQNRNIFATDVSYINAPKDVSENHVYLSAIINHKTKKIVGFRLSKNNNLDFVLDNINDIQNENFDKFIVHSDHGFQYTNQEYINKIIKFGGTVSMSRVGNSLDNREIEYWFGVIKTELLNDLDYTKITFDELNDKIKEYIFWYNNVRIQSNLGWKTPQQVAMAFAN</sequence>
<dbReference type="Proteomes" id="UP000289326">
    <property type="component" value="Chromosome"/>
</dbReference>
<name>A0A4P6MM10_9BACT</name>
<protein>
    <submittedName>
        <fullName evidence="3">IS3 family transposase</fullName>
    </submittedName>
</protein>
<dbReference type="EMBL" id="CP034841">
    <property type="protein sequence ID" value="QBF34508.1"/>
    <property type="molecule type" value="Genomic_DNA"/>
</dbReference>
<dbReference type="PROSITE" id="PS50994">
    <property type="entry name" value="INTEGRASE"/>
    <property type="match status" value="1"/>
</dbReference>
<evidence type="ECO:0000259" key="2">
    <source>
        <dbReference type="PROSITE" id="PS50994"/>
    </source>
</evidence>
<accession>A0A4P6MM10</accession>
<feature type="domain" description="Integrase catalytic" evidence="2">
    <location>
        <begin position="227"/>
        <end position="394"/>
    </location>
</feature>
<dbReference type="Pfam" id="PF00665">
    <property type="entry name" value="rve"/>
    <property type="match status" value="1"/>
</dbReference>
<dbReference type="InterPro" id="IPR025948">
    <property type="entry name" value="HTH-like_dom"/>
</dbReference>
<dbReference type="KEGG" id="mphi:EG856_01010"/>
<dbReference type="GO" id="GO:0015074">
    <property type="term" value="P:DNA integration"/>
    <property type="evidence" value="ECO:0007669"/>
    <property type="project" value="InterPro"/>
</dbReference>
<dbReference type="InterPro" id="IPR036397">
    <property type="entry name" value="RNaseH_sf"/>
</dbReference>
<evidence type="ECO:0000313" key="3">
    <source>
        <dbReference type="EMBL" id="QBF34508.1"/>
    </source>
</evidence>
<gene>
    <name evidence="3" type="ORF">EG856_01010</name>
</gene>
<dbReference type="PANTHER" id="PTHR46889:SF5">
    <property type="entry name" value="INTEGRASE PROTEIN"/>
    <property type="match status" value="1"/>
</dbReference>
<dbReference type="Gene3D" id="3.30.420.10">
    <property type="entry name" value="Ribonuclease H-like superfamily/Ribonuclease H"/>
    <property type="match status" value="1"/>
</dbReference>
<dbReference type="InterPro" id="IPR050900">
    <property type="entry name" value="Transposase_IS3/IS150/IS904"/>
</dbReference>
<keyword evidence="4" id="KW-1185">Reference proteome</keyword>
<dbReference type="GO" id="GO:0003676">
    <property type="term" value="F:nucleic acid binding"/>
    <property type="evidence" value="ECO:0007669"/>
    <property type="project" value="InterPro"/>
</dbReference>
<dbReference type="NCBIfam" id="NF033516">
    <property type="entry name" value="transpos_IS3"/>
    <property type="match status" value="1"/>
</dbReference>
<comment type="function">
    <text evidence="1">Involved in the transposition of the insertion sequence.</text>
</comment>
<dbReference type="Pfam" id="PF13276">
    <property type="entry name" value="HTH_21"/>
    <property type="match status" value="1"/>
</dbReference>
<dbReference type="InterPro" id="IPR048020">
    <property type="entry name" value="Transpos_IS3"/>
</dbReference>
<dbReference type="RefSeq" id="WP_130429286.1">
    <property type="nucleotide sequence ID" value="NZ_CP034841.1"/>
</dbReference>